<comment type="caution">
    <text evidence="3">The sequence shown here is derived from an EMBL/GenBank/DDBJ whole genome shotgun (WGS) entry which is preliminary data.</text>
</comment>
<feature type="region of interest" description="Disordered" evidence="1">
    <location>
        <begin position="469"/>
        <end position="493"/>
    </location>
</feature>
<dbReference type="GO" id="GO:0005634">
    <property type="term" value="C:nucleus"/>
    <property type="evidence" value="ECO:0007669"/>
    <property type="project" value="TreeGrafter"/>
</dbReference>
<keyword evidence="4" id="KW-1185">Reference proteome</keyword>
<dbReference type="InterPro" id="IPR026073">
    <property type="entry name" value="GGNBP2"/>
</dbReference>
<sequence>MVIQFSDKCADCDHVCGVKQRELERFVHKFNLLTPEEKRAAMMVTSKGILHLLSQTVPCVGCRRSVERLFNQLVQFQHPALEPLIITDDAVLSVKPEYLCDPKALYILFYIHGAKLNSVMESIPKSKKNKRCNLHSLDTHKTRSFASWIDIWDLLSQECREEVVLVDVDGLQDTLDAYLRKHRFCAECKSKVLKAYSILIMEVDYTSETGYCPSLYEHLRCCPQERHIHVECDTEFLSRLIGRAEPELAGSSRRDRHAKTLDIAQEEVLTCLGIHLHERMYRIWRELKAEEQTWQILFYLGINALKKGFEVRWNWKGNKECLIWKADFPTHSKQQMSSECKCDNSPKKNSSRIYSERYKGLSYGDPDVKLMSIENCPPADHDLYCKVSKTKGPPCCGKKVSNSRLPPHQREQSSSPPSPPSSLMLRCGAGGRSRCPASGGGGEEGDDEEDEYYDMVRCCDLVHNGDHMGTSSSSSSSSTTNSSNSVTSTYPTSNGSDCGYSSGAEGCENCGLQGSTDNTDVMCLDDYIPQQGDCDGLSNSECLGLSSCTNCRGSRGSTHKNPSSPEQCKQMNNRSECCLQKRLDLGQHKMTLSLQAMLDYINALKPFFSRPLSLSDFGFSLSIFFPLSVLCLSLFVGFLKKNSLTSPPISLLF</sequence>
<proteinExistence type="predicted"/>
<gene>
    <name evidence="3" type="ORF">SPHA_49356</name>
</gene>
<keyword evidence="2" id="KW-0472">Membrane</keyword>
<dbReference type="PANTHER" id="PTHR13601">
    <property type="entry name" value="GAMETOGENETIN-BINDING PROTEIN 2"/>
    <property type="match status" value="1"/>
</dbReference>
<name>A0A812DAD8_ACAPH</name>
<dbReference type="PANTHER" id="PTHR13601:SF2">
    <property type="entry name" value="GAMETOGENETIN-BINDING PROTEIN 2"/>
    <property type="match status" value="1"/>
</dbReference>
<evidence type="ECO:0000256" key="1">
    <source>
        <dbReference type="SAM" id="MobiDB-lite"/>
    </source>
</evidence>
<evidence type="ECO:0000313" key="4">
    <source>
        <dbReference type="Proteomes" id="UP000597762"/>
    </source>
</evidence>
<reference evidence="3" key="1">
    <citation type="submission" date="2021-01" db="EMBL/GenBank/DDBJ databases">
        <authorList>
            <person name="Li R."/>
            <person name="Bekaert M."/>
        </authorList>
    </citation>
    <scope>NUCLEOTIDE SEQUENCE</scope>
    <source>
        <strain evidence="3">Farmed</strain>
    </source>
</reference>
<keyword evidence="2" id="KW-0812">Transmembrane</keyword>
<organism evidence="3 4">
    <name type="scientific">Acanthosepion pharaonis</name>
    <name type="common">Pharaoh cuttlefish</name>
    <name type="synonym">Sepia pharaonis</name>
    <dbReference type="NCBI Taxonomy" id="158019"/>
    <lineage>
        <taxon>Eukaryota</taxon>
        <taxon>Metazoa</taxon>
        <taxon>Spiralia</taxon>
        <taxon>Lophotrochozoa</taxon>
        <taxon>Mollusca</taxon>
        <taxon>Cephalopoda</taxon>
        <taxon>Coleoidea</taxon>
        <taxon>Decapodiformes</taxon>
        <taxon>Sepiida</taxon>
        <taxon>Sepiina</taxon>
        <taxon>Sepiidae</taxon>
        <taxon>Acanthosepion</taxon>
    </lineage>
</organism>
<feature type="transmembrane region" description="Helical" evidence="2">
    <location>
        <begin position="617"/>
        <end position="639"/>
    </location>
</feature>
<feature type="compositionally biased region" description="Low complexity" evidence="1">
    <location>
        <begin position="470"/>
        <end position="493"/>
    </location>
</feature>
<accession>A0A812DAD8</accession>
<dbReference type="Proteomes" id="UP000597762">
    <property type="component" value="Unassembled WGS sequence"/>
</dbReference>
<evidence type="ECO:0000313" key="3">
    <source>
        <dbReference type="EMBL" id="CAE1292598.1"/>
    </source>
</evidence>
<dbReference type="AlphaFoldDB" id="A0A812DAD8"/>
<keyword evidence="2" id="KW-1133">Transmembrane helix</keyword>
<protein>
    <submittedName>
        <fullName evidence="3">Gametogenetin-binding protein 2,Gametogenetin-binding protein 2-like</fullName>
    </submittedName>
</protein>
<feature type="region of interest" description="Disordered" evidence="1">
    <location>
        <begin position="398"/>
        <end position="448"/>
    </location>
</feature>
<dbReference type="GO" id="GO:0005737">
    <property type="term" value="C:cytoplasm"/>
    <property type="evidence" value="ECO:0007669"/>
    <property type="project" value="TreeGrafter"/>
</dbReference>
<dbReference type="EMBL" id="CAHIKZ030002812">
    <property type="protein sequence ID" value="CAE1292598.1"/>
    <property type="molecule type" value="Genomic_DNA"/>
</dbReference>
<evidence type="ECO:0000256" key="2">
    <source>
        <dbReference type="SAM" id="Phobius"/>
    </source>
</evidence>
<dbReference type="OrthoDB" id="2422440at2759"/>